<keyword evidence="2 4" id="KW-0442">Lipid degradation</keyword>
<feature type="short sequence motif" description="DGA/G" evidence="4">
    <location>
        <begin position="190"/>
        <end position="192"/>
    </location>
</feature>
<dbReference type="PANTHER" id="PTHR14226:SF57">
    <property type="entry name" value="BLR7027 PROTEIN"/>
    <property type="match status" value="1"/>
</dbReference>
<accession>A0ABM7FRI9</accession>
<name>A0ABM7FRI9_9STAP</name>
<evidence type="ECO:0000256" key="3">
    <source>
        <dbReference type="ARBA" id="ARBA00023098"/>
    </source>
</evidence>
<gene>
    <name evidence="6" type="ORF">JMUB590_0126</name>
</gene>
<dbReference type="Gene3D" id="3.40.1090.10">
    <property type="entry name" value="Cytosolic phospholipase A2 catalytic domain"/>
    <property type="match status" value="2"/>
</dbReference>
<keyword evidence="7" id="KW-1185">Reference proteome</keyword>
<evidence type="ECO:0000256" key="1">
    <source>
        <dbReference type="ARBA" id="ARBA00022801"/>
    </source>
</evidence>
<reference evidence="6 7" key="1">
    <citation type="submission" date="2018-05" db="EMBL/GenBank/DDBJ databases">
        <title>Complete genome sequencing of three human clinical isolates of Staphylococcus caprae reveals virulence factors similar to those of S. epidermidis and S. capitis.</title>
        <authorList>
            <person name="Watanabe S."/>
            <person name="Cui L."/>
        </authorList>
    </citation>
    <scope>NUCLEOTIDE SEQUENCE [LARGE SCALE GENOMIC DNA]</scope>
    <source>
        <strain evidence="6 7">JMUB590</strain>
    </source>
</reference>
<evidence type="ECO:0000256" key="4">
    <source>
        <dbReference type="PROSITE-ProRule" id="PRU01161"/>
    </source>
</evidence>
<dbReference type="InterPro" id="IPR016035">
    <property type="entry name" value="Acyl_Trfase/lysoPLipase"/>
</dbReference>
<feature type="domain" description="PNPLA" evidence="5">
    <location>
        <begin position="12"/>
        <end position="203"/>
    </location>
</feature>
<evidence type="ECO:0000313" key="6">
    <source>
        <dbReference type="EMBL" id="BBD91236.1"/>
    </source>
</evidence>
<keyword evidence="3 4" id="KW-0443">Lipid metabolism</keyword>
<feature type="active site" description="Proton acceptor" evidence="4">
    <location>
        <position position="190"/>
    </location>
</feature>
<dbReference type="RefSeq" id="WP_037541766.1">
    <property type="nucleotide sequence ID" value="NZ_AP018585.1"/>
</dbReference>
<dbReference type="PANTHER" id="PTHR14226">
    <property type="entry name" value="NEUROPATHY TARGET ESTERASE/SWISS CHEESE D.MELANOGASTER"/>
    <property type="match status" value="1"/>
</dbReference>
<evidence type="ECO:0000259" key="5">
    <source>
        <dbReference type="PROSITE" id="PS51635"/>
    </source>
</evidence>
<dbReference type="Pfam" id="PF01734">
    <property type="entry name" value="Patatin"/>
    <property type="match status" value="1"/>
</dbReference>
<dbReference type="InterPro" id="IPR002641">
    <property type="entry name" value="PNPLA_dom"/>
</dbReference>
<proteinExistence type="predicted"/>
<dbReference type="EMBL" id="AP018586">
    <property type="protein sequence ID" value="BBD91236.1"/>
    <property type="molecule type" value="Genomic_DNA"/>
</dbReference>
<sequence>MVNHKENLNHALVLGGGGSLAIGWQLGYISALDQAGIDVRHSDLVIGTSGGAQAATGITSNKSWEDIFEEQIALKSNEEPPSQDMSGVFARYNEIEKNANTPKEWIENYSEYALEDNKFDENEHINRLKHRIKMDEWPQNLMITAVNAQKAERVAFTSESEVDLYRAMASSGSLPGVWPATTVNGQKHFDGGCHSMENADLAKGAKKVLILSTNLPISTPYRLDDAIKELEDNSAEVKLVTPSQDVFNKLNELGGNTVDPSIRPEIAKLGEAQGRKDAEMIKQFWNE</sequence>
<dbReference type="PROSITE" id="PS51635">
    <property type="entry name" value="PNPLA"/>
    <property type="match status" value="1"/>
</dbReference>
<dbReference type="Proteomes" id="UP000274772">
    <property type="component" value="Chromosome"/>
</dbReference>
<feature type="active site" description="Nucleophile" evidence="4">
    <location>
        <position position="49"/>
    </location>
</feature>
<evidence type="ECO:0000256" key="2">
    <source>
        <dbReference type="ARBA" id="ARBA00022963"/>
    </source>
</evidence>
<feature type="short sequence motif" description="GXSXG" evidence="4">
    <location>
        <begin position="47"/>
        <end position="51"/>
    </location>
</feature>
<evidence type="ECO:0000313" key="7">
    <source>
        <dbReference type="Proteomes" id="UP000274772"/>
    </source>
</evidence>
<protein>
    <submittedName>
        <fullName evidence="6">Phospholipase, patatin family</fullName>
    </submittedName>
</protein>
<dbReference type="SUPFAM" id="SSF52151">
    <property type="entry name" value="FabD/lysophospholipase-like"/>
    <property type="match status" value="1"/>
</dbReference>
<dbReference type="InterPro" id="IPR050301">
    <property type="entry name" value="NTE"/>
</dbReference>
<organism evidence="6 7">
    <name type="scientific">Staphylococcus caprae</name>
    <dbReference type="NCBI Taxonomy" id="29380"/>
    <lineage>
        <taxon>Bacteria</taxon>
        <taxon>Bacillati</taxon>
        <taxon>Bacillota</taxon>
        <taxon>Bacilli</taxon>
        <taxon>Bacillales</taxon>
        <taxon>Staphylococcaceae</taxon>
        <taxon>Staphylococcus</taxon>
    </lineage>
</organism>
<keyword evidence="1 4" id="KW-0378">Hydrolase</keyword>
<comment type="caution">
    <text evidence="4">Lacks conserved residue(s) required for the propagation of feature annotation.</text>
</comment>
<dbReference type="GeneID" id="58049912"/>